<dbReference type="Gene3D" id="4.10.240.10">
    <property type="entry name" value="Zn(2)-C6 fungal-type DNA-binding domain"/>
    <property type="match status" value="1"/>
</dbReference>
<keyword evidence="2" id="KW-0479">Metal-binding</keyword>
<dbReference type="OrthoDB" id="4161332at2759"/>
<dbReference type="SMART" id="SM00066">
    <property type="entry name" value="GAL4"/>
    <property type="match status" value="1"/>
</dbReference>
<dbReference type="CDD" id="cd12148">
    <property type="entry name" value="fungal_TF_MHR"/>
    <property type="match status" value="1"/>
</dbReference>
<evidence type="ECO:0000256" key="6">
    <source>
        <dbReference type="ARBA" id="ARBA00023163"/>
    </source>
</evidence>
<dbReference type="SUPFAM" id="SSF57701">
    <property type="entry name" value="Zn2/Cys6 DNA-binding domain"/>
    <property type="match status" value="1"/>
</dbReference>
<organism evidence="10 11">
    <name type="scientific">Hyaloscypha hepaticicola</name>
    <dbReference type="NCBI Taxonomy" id="2082293"/>
    <lineage>
        <taxon>Eukaryota</taxon>
        <taxon>Fungi</taxon>
        <taxon>Dikarya</taxon>
        <taxon>Ascomycota</taxon>
        <taxon>Pezizomycotina</taxon>
        <taxon>Leotiomycetes</taxon>
        <taxon>Helotiales</taxon>
        <taxon>Hyaloscyphaceae</taxon>
        <taxon>Hyaloscypha</taxon>
    </lineage>
</organism>
<evidence type="ECO:0000256" key="1">
    <source>
        <dbReference type="ARBA" id="ARBA00004123"/>
    </source>
</evidence>
<dbReference type="Proteomes" id="UP000235672">
    <property type="component" value="Unassembled WGS sequence"/>
</dbReference>
<feature type="region of interest" description="Disordered" evidence="8">
    <location>
        <begin position="532"/>
        <end position="587"/>
    </location>
</feature>
<dbReference type="GO" id="GO:0008270">
    <property type="term" value="F:zinc ion binding"/>
    <property type="evidence" value="ECO:0007669"/>
    <property type="project" value="InterPro"/>
</dbReference>
<protein>
    <recommendedName>
        <fullName evidence="9">Zn(2)-C6 fungal-type domain-containing protein</fullName>
    </recommendedName>
</protein>
<evidence type="ECO:0000256" key="2">
    <source>
        <dbReference type="ARBA" id="ARBA00022723"/>
    </source>
</evidence>
<feature type="compositionally biased region" description="Polar residues" evidence="8">
    <location>
        <begin position="539"/>
        <end position="550"/>
    </location>
</feature>
<dbReference type="CDD" id="cd00067">
    <property type="entry name" value="GAL4"/>
    <property type="match status" value="1"/>
</dbReference>
<dbReference type="InterPro" id="IPR001138">
    <property type="entry name" value="Zn2Cys6_DnaBD"/>
</dbReference>
<keyword evidence="3" id="KW-0862">Zinc</keyword>
<dbReference type="PANTHER" id="PTHR31313">
    <property type="entry name" value="TY1 ENHANCER ACTIVATOR"/>
    <property type="match status" value="1"/>
</dbReference>
<dbReference type="InterPro" id="IPR036864">
    <property type="entry name" value="Zn2-C6_fun-type_DNA-bd_sf"/>
</dbReference>
<keyword evidence="5" id="KW-0238">DNA-binding</keyword>
<comment type="subcellular location">
    <subcellularLocation>
        <location evidence="1">Nucleus</location>
    </subcellularLocation>
</comment>
<dbReference type="InterPro" id="IPR051615">
    <property type="entry name" value="Transcr_Regulatory_Elem"/>
</dbReference>
<proteinExistence type="predicted"/>
<reference evidence="10 11" key="1">
    <citation type="submission" date="2016-05" db="EMBL/GenBank/DDBJ databases">
        <title>A degradative enzymes factory behind the ericoid mycorrhizal symbiosis.</title>
        <authorList>
            <consortium name="DOE Joint Genome Institute"/>
            <person name="Martino E."/>
            <person name="Morin E."/>
            <person name="Grelet G."/>
            <person name="Kuo A."/>
            <person name="Kohler A."/>
            <person name="Daghino S."/>
            <person name="Barry K."/>
            <person name="Choi C."/>
            <person name="Cichocki N."/>
            <person name="Clum A."/>
            <person name="Copeland A."/>
            <person name="Hainaut M."/>
            <person name="Haridas S."/>
            <person name="Labutti K."/>
            <person name="Lindquist E."/>
            <person name="Lipzen A."/>
            <person name="Khouja H.-R."/>
            <person name="Murat C."/>
            <person name="Ohm R."/>
            <person name="Olson A."/>
            <person name="Spatafora J."/>
            <person name="Veneault-Fourrey C."/>
            <person name="Henrissat B."/>
            <person name="Grigoriev I."/>
            <person name="Martin F."/>
            <person name="Perotto S."/>
        </authorList>
    </citation>
    <scope>NUCLEOTIDE SEQUENCE [LARGE SCALE GENOMIC DNA]</scope>
    <source>
        <strain evidence="10 11">UAMH 7357</strain>
    </source>
</reference>
<dbReference type="GO" id="GO:0006351">
    <property type="term" value="P:DNA-templated transcription"/>
    <property type="evidence" value="ECO:0007669"/>
    <property type="project" value="InterPro"/>
</dbReference>
<dbReference type="EMBL" id="KZ613517">
    <property type="protein sequence ID" value="PMD14964.1"/>
    <property type="molecule type" value="Genomic_DNA"/>
</dbReference>
<dbReference type="GO" id="GO:0000981">
    <property type="term" value="F:DNA-binding transcription factor activity, RNA polymerase II-specific"/>
    <property type="evidence" value="ECO:0007669"/>
    <property type="project" value="InterPro"/>
</dbReference>
<keyword evidence="7" id="KW-0539">Nucleus</keyword>
<evidence type="ECO:0000256" key="5">
    <source>
        <dbReference type="ARBA" id="ARBA00023125"/>
    </source>
</evidence>
<dbReference type="PANTHER" id="PTHR31313:SF78">
    <property type="entry name" value="TRANSCRIPTION FACTOR DOMAIN-CONTAINING PROTEIN"/>
    <property type="match status" value="1"/>
</dbReference>
<dbReference type="GO" id="GO:0005634">
    <property type="term" value="C:nucleus"/>
    <property type="evidence" value="ECO:0007669"/>
    <property type="project" value="UniProtKB-SubCell"/>
</dbReference>
<keyword evidence="4" id="KW-0805">Transcription regulation</keyword>
<keyword evidence="6" id="KW-0804">Transcription</keyword>
<sequence>MATPPPRKRVSQACRPCGVKKIKCDGAYPICTPCQSKAIECSYGMSKRRSRPLDTESPRPRAPISQASRDNIPTFHPINHIQPSPGQVQATSIQRRKPKAGIHEVSAEVSTRLLLTYFNCIHPLWPLLYKPLYASLDYASPTDAIPPALVAAIFSIASCVDRSQPATNSIVQKYPEPWQFFEEALDLLQVGGEGERQQLSTVLTPSITNCQVLTILSLQQHGTAEYSRAAILCGLASAMAIEMRLHRAWESDDPIKGEVHSRLWWNLYVLEKMISCEMGRPVLLRREETDCPYPSANEADEFELMSTNVGRGPAQFLNTRIKLRSISGLHTTIRLSFIMERIGREIYGISARKRIREDQSAGEAKRQELWYVLQDWEREMDASPLRLDLSKSLSSVPASVTNYVIMWHGTILLNRPFIARWASNPIASDSAPSPQQVCLQAANNICFALEQYFDRLLGLPCDMVFSIFTAASTLLYHSKHSKVDEVDTQRRLKLCIHWLSALGKSWKSAGARQQLLADSEYLLRKPEDLADPQVFDLPRNSQEPLPTSRTVPEWGQGTPHPSHLLDQTLLPAPPRVPDNGSSSSSLVPSPEDWTFLKDFGDATDEFFELDVQLRGLLDSGFDAEQFSFST</sequence>
<dbReference type="InterPro" id="IPR007219">
    <property type="entry name" value="XnlR_reg_dom"/>
</dbReference>
<feature type="region of interest" description="Disordered" evidence="8">
    <location>
        <begin position="47"/>
        <end position="69"/>
    </location>
</feature>
<dbReference type="Pfam" id="PF04082">
    <property type="entry name" value="Fungal_trans"/>
    <property type="match status" value="1"/>
</dbReference>
<evidence type="ECO:0000256" key="4">
    <source>
        <dbReference type="ARBA" id="ARBA00023015"/>
    </source>
</evidence>
<dbReference type="GO" id="GO:0003677">
    <property type="term" value="F:DNA binding"/>
    <property type="evidence" value="ECO:0007669"/>
    <property type="project" value="UniProtKB-KW"/>
</dbReference>
<dbReference type="Pfam" id="PF00172">
    <property type="entry name" value="Zn_clus"/>
    <property type="match status" value="1"/>
</dbReference>
<dbReference type="STRING" id="1745343.A0A2J6PLQ9"/>
<dbReference type="PROSITE" id="PS50048">
    <property type="entry name" value="ZN2_CY6_FUNGAL_2"/>
    <property type="match status" value="1"/>
</dbReference>
<accession>A0A2J6PLQ9</accession>
<feature type="domain" description="Zn(2)-C6 fungal-type" evidence="9">
    <location>
        <begin position="13"/>
        <end position="43"/>
    </location>
</feature>
<keyword evidence="11" id="KW-1185">Reference proteome</keyword>
<name>A0A2J6PLQ9_9HELO</name>
<evidence type="ECO:0000256" key="8">
    <source>
        <dbReference type="SAM" id="MobiDB-lite"/>
    </source>
</evidence>
<evidence type="ECO:0000313" key="10">
    <source>
        <dbReference type="EMBL" id="PMD14964.1"/>
    </source>
</evidence>
<evidence type="ECO:0000256" key="3">
    <source>
        <dbReference type="ARBA" id="ARBA00022833"/>
    </source>
</evidence>
<gene>
    <name evidence="10" type="ORF">NA56DRAFT_582747</name>
</gene>
<dbReference type="SMART" id="SM00906">
    <property type="entry name" value="Fungal_trans"/>
    <property type="match status" value="1"/>
</dbReference>
<dbReference type="AlphaFoldDB" id="A0A2J6PLQ9"/>
<evidence type="ECO:0000313" key="11">
    <source>
        <dbReference type="Proteomes" id="UP000235672"/>
    </source>
</evidence>
<evidence type="ECO:0000256" key="7">
    <source>
        <dbReference type="ARBA" id="ARBA00023242"/>
    </source>
</evidence>
<evidence type="ECO:0000259" key="9">
    <source>
        <dbReference type="PROSITE" id="PS50048"/>
    </source>
</evidence>